<keyword evidence="2" id="KW-1185">Reference proteome</keyword>
<evidence type="ECO:0000313" key="2">
    <source>
        <dbReference type="Proteomes" id="UP000609346"/>
    </source>
</evidence>
<accession>A0ABR8MUN3</accession>
<reference evidence="1 2" key="1">
    <citation type="submission" date="2020-09" db="EMBL/GenBank/DDBJ databases">
        <title>Paenibacillus sp. strain PR3 16S rRNA gene Genome sequencing and assembly.</title>
        <authorList>
            <person name="Kim J."/>
        </authorList>
    </citation>
    <scope>NUCLEOTIDE SEQUENCE [LARGE SCALE GENOMIC DNA]</scope>
    <source>
        <strain evidence="1 2">PR3</strain>
    </source>
</reference>
<protein>
    <submittedName>
        <fullName evidence="1">Uncharacterized protein</fullName>
    </submittedName>
</protein>
<name>A0ABR8MUN3_9BACL</name>
<evidence type="ECO:0000313" key="1">
    <source>
        <dbReference type="EMBL" id="MBD3918991.1"/>
    </source>
</evidence>
<dbReference type="EMBL" id="JACXZA010000002">
    <property type="protein sequence ID" value="MBD3918991.1"/>
    <property type="molecule type" value="Genomic_DNA"/>
</dbReference>
<gene>
    <name evidence="1" type="ORF">H8B09_09520</name>
</gene>
<dbReference type="RefSeq" id="WP_191203268.1">
    <property type="nucleotide sequence ID" value="NZ_JACXZA010000002.1"/>
</dbReference>
<organism evidence="1 2">
    <name type="scientific">Paenibacillus terricola</name>
    <dbReference type="NCBI Taxonomy" id="2763503"/>
    <lineage>
        <taxon>Bacteria</taxon>
        <taxon>Bacillati</taxon>
        <taxon>Bacillota</taxon>
        <taxon>Bacilli</taxon>
        <taxon>Bacillales</taxon>
        <taxon>Paenibacillaceae</taxon>
        <taxon>Paenibacillus</taxon>
    </lineage>
</organism>
<comment type="caution">
    <text evidence="1">The sequence shown here is derived from an EMBL/GenBank/DDBJ whole genome shotgun (WGS) entry which is preliminary data.</text>
</comment>
<sequence length="51" mass="5687">MPNVKQVLNAVVGQFQQMKAVVSQQMFFASQPFVAAYNWKNSFAVFGPAFS</sequence>
<dbReference type="Proteomes" id="UP000609346">
    <property type="component" value="Unassembled WGS sequence"/>
</dbReference>
<proteinExistence type="predicted"/>